<evidence type="ECO:0000313" key="4">
    <source>
        <dbReference type="Proteomes" id="UP000297407"/>
    </source>
</evidence>
<organism evidence="3 4">
    <name type="scientific">Flavobacterium humi</name>
    <dbReference type="NCBI Taxonomy" id="2562683"/>
    <lineage>
        <taxon>Bacteria</taxon>
        <taxon>Pseudomonadati</taxon>
        <taxon>Bacteroidota</taxon>
        <taxon>Flavobacteriia</taxon>
        <taxon>Flavobacteriales</taxon>
        <taxon>Flavobacteriaceae</taxon>
        <taxon>Flavobacterium</taxon>
    </lineage>
</organism>
<dbReference type="Pfam" id="PF06713">
    <property type="entry name" value="bPH_4"/>
    <property type="match status" value="1"/>
</dbReference>
<feature type="transmembrane region" description="Helical" evidence="1">
    <location>
        <begin position="35"/>
        <end position="53"/>
    </location>
</feature>
<dbReference type="RefSeq" id="WP_135527038.1">
    <property type="nucleotide sequence ID" value="NZ_SRLH01000006.1"/>
</dbReference>
<protein>
    <recommendedName>
        <fullName evidence="2">Uncharacterized protein YyaB-like PH domain-containing protein</fullName>
    </recommendedName>
</protein>
<keyword evidence="4" id="KW-1185">Reference proteome</keyword>
<dbReference type="GO" id="GO:0030153">
    <property type="term" value="P:bacteriocin immunity"/>
    <property type="evidence" value="ECO:0007669"/>
    <property type="project" value="InterPro"/>
</dbReference>
<feature type="domain" description="Uncharacterized protein YyaB-like PH" evidence="2">
    <location>
        <begin position="53"/>
        <end position="126"/>
    </location>
</feature>
<keyword evidence="1" id="KW-0472">Membrane</keyword>
<dbReference type="AlphaFoldDB" id="A0A4Z0L636"/>
<dbReference type="EMBL" id="SRLH01000006">
    <property type="protein sequence ID" value="TGD57433.1"/>
    <property type="molecule type" value="Genomic_DNA"/>
</dbReference>
<dbReference type="OrthoDB" id="1261156at2"/>
<comment type="caution">
    <text evidence="3">The sequence shown here is derived from an EMBL/GenBank/DDBJ whole genome shotgun (WGS) entry which is preliminary data.</text>
</comment>
<dbReference type="Proteomes" id="UP000297407">
    <property type="component" value="Unassembled WGS sequence"/>
</dbReference>
<reference evidence="3 4" key="1">
    <citation type="submission" date="2019-04" db="EMBL/GenBank/DDBJ databases">
        <title>Flavobacterium sp. strain DS2-A Genome sequencing and assembly.</title>
        <authorList>
            <person name="Kim I."/>
        </authorList>
    </citation>
    <scope>NUCLEOTIDE SEQUENCE [LARGE SCALE GENOMIC DNA]</scope>
    <source>
        <strain evidence="3 4">DS2-A</strain>
    </source>
</reference>
<evidence type="ECO:0000259" key="2">
    <source>
        <dbReference type="Pfam" id="PF06713"/>
    </source>
</evidence>
<keyword evidence="1" id="KW-0812">Transmembrane</keyword>
<gene>
    <name evidence="3" type="ORF">E4635_12505</name>
</gene>
<name>A0A4Z0L636_9FLAO</name>
<feature type="transmembrane region" description="Helical" evidence="1">
    <location>
        <begin position="12"/>
        <end position="29"/>
    </location>
</feature>
<dbReference type="InterPro" id="IPR009589">
    <property type="entry name" value="PH_YyaB-like"/>
</dbReference>
<evidence type="ECO:0000256" key="1">
    <source>
        <dbReference type="SAM" id="Phobius"/>
    </source>
</evidence>
<proteinExistence type="predicted"/>
<keyword evidence="1" id="KW-1133">Transmembrane helix</keyword>
<sequence length="133" mass="15315">MMTEYKSKMNYWLALPISYPICLSVYGMIKGEWLGALAFVFLIGSILIVSYFTKYSVDGATLTVKTMAGNRKIDIRSIRKIEKTNSIVSTRALSLNRIWIHYNKYDEIVVSPKERQDFIDRLLAINPTIEIKV</sequence>
<accession>A0A4Z0L636</accession>
<evidence type="ECO:0000313" key="3">
    <source>
        <dbReference type="EMBL" id="TGD57433.1"/>
    </source>
</evidence>